<dbReference type="GO" id="GO:0005829">
    <property type="term" value="C:cytosol"/>
    <property type="evidence" value="ECO:0007669"/>
    <property type="project" value="TreeGrafter"/>
</dbReference>
<dbReference type="AlphaFoldDB" id="A0A7S3FP48"/>
<feature type="domain" description="SCP2" evidence="1">
    <location>
        <begin position="12"/>
        <end position="110"/>
    </location>
</feature>
<gene>
    <name evidence="2" type="ORF">CROS1456_LOCUS2681</name>
    <name evidence="3" type="ORF">HKI87_05g34380</name>
</gene>
<dbReference type="PANTHER" id="PTHR10094:SF25">
    <property type="entry name" value="SCP2 STEROL-BINDING DOMAIN-CONTAINING PROTEIN 1"/>
    <property type="match status" value="1"/>
</dbReference>
<keyword evidence="4" id="KW-1185">Reference proteome</keyword>
<accession>A0A7S3FP48</accession>
<evidence type="ECO:0000259" key="1">
    <source>
        <dbReference type="Pfam" id="PF02036"/>
    </source>
</evidence>
<dbReference type="InterPro" id="IPR036527">
    <property type="entry name" value="SCP2_sterol-bd_dom_sf"/>
</dbReference>
<dbReference type="SUPFAM" id="SSF55718">
    <property type="entry name" value="SCP-like"/>
    <property type="match status" value="1"/>
</dbReference>
<dbReference type="PANTHER" id="PTHR10094">
    <property type="entry name" value="STEROL CARRIER PROTEIN 2 SCP-2 FAMILY PROTEIN"/>
    <property type="match status" value="1"/>
</dbReference>
<dbReference type="Pfam" id="PF02036">
    <property type="entry name" value="SCP2"/>
    <property type="match status" value="1"/>
</dbReference>
<evidence type="ECO:0000313" key="3">
    <source>
        <dbReference type="EMBL" id="WZN61903.1"/>
    </source>
</evidence>
<sequence>MAASKELFKGLEQALSKEGEKLVKLFKGVALFKIDGQDFLLDLKNGSGKLYFDGSSGSGAPKADVTLTMSDDVFVKLASGKLQPQMAFIQGKLKIQGNIALSMKLTPVLKAAQPKASL</sequence>
<reference evidence="2" key="1">
    <citation type="submission" date="2021-01" db="EMBL/GenBank/DDBJ databases">
        <authorList>
            <person name="Corre E."/>
            <person name="Pelletier E."/>
            <person name="Niang G."/>
            <person name="Scheremetjew M."/>
            <person name="Finn R."/>
            <person name="Kale V."/>
            <person name="Holt S."/>
            <person name="Cochrane G."/>
            <person name="Meng A."/>
            <person name="Brown T."/>
            <person name="Cohen L."/>
        </authorList>
    </citation>
    <scope>NUCLEOTIDE SEQUENCE</scope>
    <source>
        <strain evidence="2">RCC1871</strain>
    </source>
</reference>
<dbReference type="EMBL" id="HBHZ01003469">
    <property type="protein sequence ID" value="CAE0189592.1"/>
    <property type="molecule type" value="Transcribed_RNA"/>
</dbReference>
<organism evidence="2">
    <name type="scientific">Chloropicon roscoffensis</name>
    <dbReference type="NCBI Taxonomy" id="1461544"/>
    <lineage>
        <taxon>Eukaryota</taxon>
        <taxon>Viridiplantae</taxon>
        <taxon>Chlorophyta</taxon>
        <taxon>Chloropicophyceae</taxon>
        <taxon>Chloropicales</taxon>
        <taxon>Chloropicaceae</taxon>
        <taxon>Chloropicon</taxon>
    </lineage>
</organism>
<evidence type="ECO:0000313" key="4">
    <source>
        <dbReference type="Proteomes" id="UP001472866"/>
    </source>
</evidence>
<name>A0A7S3FP48_9CHLO</name>
<dbReference type="EMBL" id="CP151505">
    <property type="protein sequence ID" value="WZN61903.1"/>
    <property type="molecule type" value="Genomic_DNA"/>
</dbReference>
<evidence type="ECO:0000313" key="2">
    <source>
        <dbReference type="EMBL" id="CAE0189592.1"/>
    </source>
</evidence>
<dbReference type="Gene3D" id="3.30.1050.10">
    <property type="entry name" value="SCP2 sterol-binding domain"/>
    <property type="match status" value="1"/>
</dbReference>
<protein>
    <submittedName>
        <fullName evidence="3">SCP2 domain-containing protein</fullName>
    </submittedName>
</protein>
<proteinExistence type="predicted"/>
<dbReference type="InterPro" id="IPR003033">
    <property type="entry name" value="SCP2_sterol-bd_dom"/>
</dbReference>
<dbReference type="Proteomes" id="UP001472866">
    <property type="component" value="Chromosome 05"/>
</dbReference>
<reference evidence="3 4" key="2">
    <citation type="submission" date="2024-03" db="EMBL/GenBank/DDBJ databases">
        <title>Complete genome sequence of the green alga Chloropicon roscoffensis RCC1871.</title>
        <authorList>
            <person name="Lemieux C."/>
            <person name="Pombert J.-F."/>
            <person name="Otis C."/>
            <person name="Turmel M."/>
        </authorList>
    </citation>
    <scope>NUCLEOTIDE SEQUENCE [LARGE SCALE GENOMIC DNA]</scope>
    <source>
        <strain evidence="3 4">RCC1871</strain>
    </source>
</reference>